<gene>
    <name evidence="1" type="ORF">ZHD862_LOCUS34555</name>
</gene>
<protein>
    <submittedName>
        <fullName evidence="1">Uncharacterized protein</fullName>
    </submittedName>
</protein>
<comment type="caution">
    <text evidence="1">The sequence shown here is derived from an EMBL/GenBank/DDBJ whole genome shotgun (WGS) entry which is preliminary data.</text>
</comment>
<proteinExistence type="predicted"/>
<feature type="non-terminal residue" evidence="1">
    <location>
        <position position="18"/>
    </location>
</feature>
<organism evidence="1 2">
    <name type="scientific">Rotaria sordida</name>
    <dbReference type="NCBI Taxonomy" id="392033"/>
    <lineage>
        <taxon>Eukaryota</taxon>
        <taxon>Metazoa</taxon>
        <taxon>Spiralia</taxon>
        <taxon>Gnathifera</taxon>
        <taxon>Rotifera</taxon>
        <taxon>Eurotatoria</taxon>
        <taxon>Bdelloidea</taxon>
        <taxon>Philodinida</taxon>
        <taxon>Philodinidae</taxon>
        <taxon>Rotaria</taxon>
    </lineage>
</organism>
<sequence>YQQRRRELLLLRLQLQEL</sequence>
<dbReference type="EMBL" id="CAJNOT010004514">
    <property type="protein sequence ID" value="CAF1435021.1"/>
    <property type="molecule type" value="Genomic_DNA"/>
</dbReference>
<dbReference type="AlphaFoldDB" id="A0A815NLV2"/>
<evidence type="ECO:0000313" key="1">
    <source>
        <dbReference type="EMBL" id="CAF1435021.1"/>
    </source>
</evidence>
<reference evidence="1" key="1">
    <citation type="submission" date="2021-02" db="EMBL/GenBank/DDBJ databases">
        <authorList>
            <person name="Nowell W R."/>
        </authorList>
    </citation>
    <scope>NUCLEOTIDE SEQUENCE</scope>
</reference>
<dbReference type="Proteomes" id="UP000663864">
    <property type="component" value="Unassembled WGS sequence"/>
</dbReference>
<accession>A0A815NLV2</accession>
<name>A0A815NLV2_9BILA</name>
<evidence type="ECO:0000313" key="2">
    <source>
        <dbReference type="Proteomes" id="UP000663864"/>
    </source>
</evidence>